<protein>
    <submittedName>
        <fullName evidence="1">Putative rhoptry protein</fullName>
    </submittedName>
</protein>
<dbReference type="AlphaFoldDB" id="B9A939"/>
<reference evidence="1" key="1">
    <citation type="journal article" date="2009" name="Appl. Environ. Microbiol.">
        <title>Complete WO phage sequences reveal their dynamic evolutionary trajectories and putative functional elements required for integration into the Wolbachia genome.</title>
        <authorList>
            <person name="Tanaka K."/>
            <person name="Furukawa S."/>
            <person name="Nikoh N."/>
            <person name="Sasaki T."/>
            <person name="Fukatsu T."/>
        </authorList>
    </citation>
    <scope>NUCLEOTIDE SEQUENCE</scope>
    <source>
        <strain evidence="1">WCauB</strain>
    </source>
</reference>
<gene>
    <name evidence="1" type="primary">GF2gp21</name>
</gene>
<name>B9A939_9RICK</name>
<proteinExistence type="predicted"/>
<accession>B9A939</accession>
<dbReference type="EMBL" id="AB478516">
    <property type="protein sequence ID" value="BAH22320.1"/>
    <property type="molecule type" value="Genomic_DNA"/>
</dbReference>
<organism evidence="1">
    <name type="scientific">Wolbachia endosymbiont of Cadra cautella</name>
    <dbReference type="NCBI Taxonomy" id="190193"/>
    <lineage>
        <taxon>Bacteria</taxon>
        <taxon>Pseudomonadati</taxon>
        <taxon>Pseudomonadota</taxon>
        <taxon>Alphaproteobacteria</taxon>
        <taxon>Rickettsiales</taxon>
        <taxon>Anaplasmataceae</taxon>
        <taxon>Wolbachieae</taxon>
        <taxon>Wolbachia</taxon>
    </lineage>
</organism>
<evidence type="ECO:0000313" key="1">
    <source>
        <dbReference type="EMBL" id="BAH22320.1"/>
    </source>
</evidence>
<sequence length="317" mass="37239">MIVKLKEMDLLSYSTEKLKKHCQLLDDEEKIILYEQLLDKAKDILENSRDNVSELKKISKAAVAIEETTDKELLEKFNNDHPLKEVDILIYSPQGNTEVANYLFSIDNSSELYDLKEDKDKSLYNAVKSSDVELVKKLLMILLPQEVGDFDLEYLEELKILLSGIHKELQLSQDMKNYLEKTIKFYSFLCSNFNLLVANPTDVKAMMNLFAAQPNIDYQIDKLLLSFIVRDVEEKKLNSEISHMIELLEQHERFAELEYKVRRLRSEFASGKSRYSAEVIRNSIAEREKEMREIEKRYTRPYDLMTERKSLLKQLRS</sequence>